<gene>
    <name evidence="3" type="ORF">ABEB36_005721</name>
</gene>
<feature type="chain" id="PRO_5044867110" evidence="2">
    <location>
        <begin position="21"/>
        <end position="205"/>
    </location>
</feature>
<sequence>MYRLSILTFLLTSVPLNLFAENIEIDTFTPVETSANSTGNHSAIENYLSPSTNVKKNEPRAQSQAYIEQPLYPVYPAYNSGGYFYPGVSSNAISPVQSQVQSWSYFSSVLPMAQAALEAGLKIFTKLGLFVVGGAGLLVIGGIFTTLICYLTPICTISFNGWDFQKTLTKDTMRSLMTPEKIASAAALVQDAIGKYQRLQRAVNQ</sequence>
<evidence type="ECO:0000256" key="2">
    <source>
        <dbReference type="SAM" id="SignalP"/>
    </source>
</evidence>
<proteinExistence type="predicted"/>
<protein>
    <submittedName>
        <fullName evidence="3">Uncharacterized protein</fullName>
    </submittedName>
</protein>
<keyword evidence="1" id="KW-1133">Transmembrane helix</keyword>
<name>A0ABD1EZ71_HYPHA</name>
<evidence type="ECO:0000256" key="1">
    <source>
        <dbReference type="SAM" id="Phobius"/>
    </source>
</evidence>
<feature type="transmembrane region" description="Helical" evidence="1">
    <location>
        <begin position="127"/>
        <end position="151"/>
    </location>
</feature>
<organism evidence="3 4">
    <name type="scientific">Hypothenemus hampei</name>
    <name type="common">Coffee berry borer</name>
    <dbReference type="NCBI Taxonomy" id="57062"/>
    <lineage>
        <taxon>Eukaryota</taxon>
        <taxon>Metazoa</taxon>
        <taxon>Ecdysozoa</taxon>
        <taxon>Arthropoda</taxon>
        <taxon>Hexapoda</taxon>
        <taxon>Insecta</taxon>
        <taxon>Pterygota</taxon>
        <taxon>Neoptera</taxon>
        <taxon>Endopterygota</taxon>
        <taxon>Coleoptera</taxon>
        <taxon>Polyphaga</taxon>
        <taxon>Cucujiformia</taxon>
        <taxon>Curculionidae</taxon>
        <taxon>Scolytinae</taxon>
        <taxon>Hypothenemus</taxon>
    </lineage>
</organism>
<keyword evidence="2" id="KW-0732">Signal</keyword>
<evidence type="ECO:0000313" key="3">
    <source>
        <dbReference type="EMBL" id="KAL1506337.1"/>
    </source>
</evidence>
<accession>A0ABD1EZ71</accession>
<keyword evidence="4" id="KW-1185">Reference proteome</keyword>
<feature type="signal peptide" evidence="2">
    <location>
        <begin position="1"/>
        <end position="20"/>
    </location>
</feature>
<dbReference type="EMBL" id="JBDJPC010000004">
    <property type="protein sequence ID" value="KAL1506337.1"/>
    <property type="molecule type" value="Genomic_DNA"/>
</dbReference>
<comment type="caution">
    <text evidence="3">The sequence shown here is derived from an EMBL/GenBank/DDBJ whole genome shotgun (WGS) entry which is preliminary data.</text>
</comment>
<keyword evidence="1" id="KW-0812">Transmembrane</keyword>
<keyword evidence="1" id="KW-0472">Membrane</keyword>
<dbReference type="AlphaFoldDB" id="A0ABD1EZ71"/>
<reference evidence="3 4" key="1">
    <citation type="submission" date="2024-05" db="EMBL/GenBank/DDBJ databases">
        <title>Genetic variation in Jamaican populations of the coffee berry borer (Hypothenemus hampei).</title>
        <authorList>
            <person name="Errbii M."/>
            <person name="Myrie A."/>
        </authorList>
    </citation>
    <scope>NUCLEOTIDE SEQUENCE [LARGE SCALE GENOMIC DNA]</scope>
    <source>
        <strain evidence="3">JA-Hopewell-2020-01-JO</strain>
        <tissue evidence="3">Whole body</tissue>
    </source>
</reference>
<evidence type="ECO:0000313" key="4">
    <source>
        <dbReference type="Proteomes" id="UP001566132"/>
    </source>
</evidence>
<dbReference type="Proteomes" id="UP001566132">
    <property type="component" value="Unassembled WGS sequence"/>
</dbReference>